<dbReference type="GO" id="GO:0000902">
    <property type="term" value="P:cell morphogenesis"/>
    <property type="evidence" value="ECO:0007669"/>
    <property type="project" value="InterPro"/>
</dbReference>
<dbReference type="Pfam" id="PF06723">
    <property type="entry name" value="MreB_Mbl"/>
    <property type="match status" value="1"/>
</dbReference>
<comment type="subcellular location">
    <subcellularLocation>
        <location evidence="1">Cytoplasm</location>
    </subcellularLocation>
</comment>
<keyword evidence="3" id="KW-0547">Nucleotide-binding</keyword>
<dbReference type="InterPro" id="IPR056546">
    <property type="entry name" value="MreB_MamK-like"/>
</dbReference>
<evidence type="ECO:0000313" key="7">
    <source>
        <dbReference type="EMBL" id="GAF86047.1"/>
    </source>
</evidence>
<feature type="non-terminal residue" evidence="7">
    <location>
        <position position="278"/>
    </location>
</feature>
<evidence type="ECO:0000256" key="5">
    <source>
        <dbReference type="ARBA" id="ARBA00022960"/>
    </source>
</evidence>
<dbReference type="GO" id="GO:0008360">
    <property type="term" value="P:regulation of cell shape"/>
    <property type="evidence" value="ECO:0007669"/>
    <property type="project" value="UniProtKB-KW"/>
</dbReference>
<dbReference type="EMBL" id="BARS01017524">
    <property type="protein sequence ID" value="GAF86047.1"/>
    <property type="molecule type" value="Genomic_DNA"/>
</dbReference>
<gene>
    <name evidence="7" type="ORF">S01H1_28655</name>
</gene>
<evidence type="ECO:0000256" key="2">
    <source>
        <dbReference type="ARBA" id="ARBA00022490"/>
    </source>
</evidence>
<dbReference type="InterPro" id="IPR004753">
    <property type="entry name" value="MreB"/>
</dbReference>
<dbReference type="PANTHER" id="PTHR42749">
    <property type="entry name" value="CELL SHAPE-DETERMINING PROTEIN MREB"/>
    <property type="match status" value="1"/>
</dbReference>
<evidence type="ECO:0000256" key="1">
    <source>
        <dbReference type="ARBA" id="ARBA00004496"/>
    </source>
</evidence>
<dbReference type="Gene3D" id="3.30.420.40">
    <property type="match status" value="2"/>
</dbReference>
<keyword evidence="2" id="KW-0963">Cytoplasm</keyword>
<feature type="non-terminal residue" evidence="7">
    <location>
        <position position="1"/>
    </location>
</feature>
<dbReference type="SUPFAM" id="SSF53067">
    <property type="entry name" value="Actin-like ATPase domain"/>
    <property type="match status" value="2"/>
</dbReference>
<dbReference type="PRINTS" id="PR01652">
    <property type="entry name" value="SHAPEPROTEIN"/>
</dbReference>
<dbReference type="NCBIfam" id="TIGR00904">
    <property type="entry name" value="mreB"/>
    <property type="match status" value="1"/>
</dbReference>
<keyword evidence="5" id="KW-0133">Cell shape</keyword>
<dbReference type="CDD" id="cd10225">
    <property type="entry name" value="ASKHA_NBD_MreB-like"/>
    <property type="match status" value="1"/>
</dbReference>
<comment type="caution">
    <text evidence="7">The sequence shown here is derived from an EMBL/GenBank/DDBJ whole genome shotgun (WGS) entry which is preliminary data.</text>
</comment>
<dbReference type="InterPro" id="IPR043129">
    <property type="entry name" value="ATPase_NBD"/>
</dbReference>
<evidence type="ECO:0000256" key="6">
    <source>
        <dbReference type="ARBA" id="ARBA00023458"/>
    </source>
</evidence>
<sequence length="278" mass="29589">TPGPIAVIRPMREGVIADYLTTEAMLRYFIGKVVGRLRLIKPEVMVCIPAGVTSVEQRAVRDAAEAAGARRPANLVPEPLAAAIGARMPVDTPRGHMVVDVGGGRTEAAVISMYGIVTSESVRVAGDRFDDAIATYIKRRHNLIIGDRTAEDVKIAVASALTVEEELTTDVRGRDQISGLPKNITVTSQEITQAIQDPLGSILGAIRAVLERTPPELASDVVDRGIVLTGGGSLIRNLDRLIVQELGIPCSLAENPMDCVAIGAGIALEHLDLIRRAQ</sequence>
<dbReference type="AlphaFoldDB" id="X0TCZ7"/>
<dbReference type="HAMAP" id="MF_02207">
    <property type="entry name" value="MreB"/>
    <property type="match status" value="1"/>
</dbReference>
<dbReference type="GO" id="GO:0005524">
    <property type="term" value="F:ATP binding"/>
    <property type="evidence" value="ECO:0007669"/>
    <property type="project" value="UniProtKB-KW"/>
</dbReference>
<name>X0TCZ7_9ZZZZ</name>
<keyword evidence="4" id="KW-0067">ATP-binding</keyword>
<organism evidence="7">
    <name type="scientific">marine sediment metagenome</name>
    <dbReference type="NCBI Taxonomy" id="412755"/>
    <lineage>
        <taxon>unclassified sequences</taxon>
        <taxon>metagenomes</taxon>
        <taxon>ecological metagenomes</taxon>
    </lineage>
</organism>
<reference evidence="7" key="1">
    <citation type="journal article" date="2014" name="Front. Microbiol.">
        <title>High frequency of phylogenetically diverse reductive dehalogenase-homologous genes in deep subseafloor sedimentary metagenomes.</title>
        <authorList>
            <person name="Kawai M."/>
            <person name="Futagami T."/>
            <person name="Toyoda A."/>
            <person name="Takaki Y."/>
            <person name="Nishi S."/>
            <person name="Hori S."/>
            <person name="Arai W."/>
            <person name="Tsubouchi T."/>
            <person name="Morono Y."/>
            <person name="Uchiyama I."/>
            <person name="Ito T."/>
            <person name="Fujiyama A."/>
            <person name="Inagaki F."/>
            <person name="Takami H."/>
        </authorList>
    </citation>
    <scope>NUCLEOTIDE SEQUENCE</scope>
    <source>
        <strain evidence="7">Expedition CK06-06</strain>
    </source>
</reference>
<dbReference type="GO" id="GO:0005737">
    <property type="term" value="C:cytoplasm"/>
    <property type="evidence" value="ECO:0007669"/>
    <property type="project" value="UniProtKB-SubCell"/>
</dbReference>
<dbReference type="NCBIfam" id="NF010539">
    <property type="entry name" value="PRK13927.1"/>
    <property type="match status" value="1"/>
</dbReference>
<accession>X0TCZ7</accession>
<evidence type="ECO:0000256" key="3">
    <source>
        <dbReference type="ARBA" id="ARBA00022741"/>
    </source>
</evidence>
<evidence type="ECO:0000256" key="4">
    <source>
        <dbReference type="ARBA" id="ARBA00022840"/>
    </source>
</evidence>
<comment type="similarity">
    <text evidence="6">Belongs to the FtsA/MreB family.</text>
</comment>
<dbReference type="PANTHER" id="PTHR42749:SF1">
    <property type="entry name" value="CELL SHAPE-DETERMINING PROTEIN MREB"/>
    <property type="match status" value="1"/>
</dbReference>
<evidence type="ECO:0008006" key="8">
    <source>
        <dbReference type="Google" id="ProtNLM"/>
    </source>
</evidence>
<protein>
    <recommendedName>
        <fullName evidence="8">Rod shape-determining protein</fullName>
    </recommendedName>
</protein>
<proteinExistence type="inferred from homology"/>